<dbReference type="RefSeq" id="XP_020438833.1">
    <property type="nucleotide sequence ID" value="XM_020571559.1"/>
</dbReference>
<evidence type="ECO:0000256" key="2">
    <source>
        <dbReference type="SAM" id="SignalP"/>
    </source>
</evidence>
<feature type="chain" id="PRO_5003041104" description="EGF-like domain-containing protein" evidence="2">
    <location>
        <begin position="31"/>
        <end position="456"/>
    </location>
</feature>
<evidence type="ECO:0000256" key="1">
    <source>
        <dbReference type="SAM" id="MobiDB-lite"/>
    </source>
</evidence>
<evidence type="ECO:0000313" key="4">
    <source>
        <dbReference type="Proteomes" id="UP000001396"/>
    </source>
</evidence>
<accession>D3AWQ6</accession>
<keyword evidence="4" id="KW-1185">Reference proteome</keyword>
<feature type="compositionally biased region" description="Low complexity" evidence="1">
    <location>
        <begin position="409"/>
        <end position="456"/>
    </location>
</feature>
<comment type="caution">
    <text evidence="3">The sequence shown here is derived from an EMBL/GenBank/DDBJ whole genome shotgun (WGS) entry which is preliminary data.</text>
</comment>
<evidence type="ECO:0008006" key="5">
    <source>
        <dbReference type="Google" id="ProtNLM"/>
    </source>
</evidence>
<reference evidence="3 4" key="1">
    <citation type="journal article" date="2011" name="Genome Res.">
        <title>Phylogeny-wide analysis of social amoeba genomes highlights ancient origins for complex intercellular communication.</title>
        <authorList>
            <person name="Heidel A.J."/>
            <person name="Lawal H.M."/>
            <person name="Felder M."/>
            <person name="Schilde C."/>
            <person name="Helps N.R."/>
            <person name="Tunggal B."/>
            <person name="Rivero F."/>
            <person name="John U."/>
            <person name="Schleicher M."/>
            <person name="Eichinger L."/>
            <person name="Platzer M."/>
            <person name="Noegel A.A."/>
            <person name="Schaap P."/>
            <person name="Gloeckner G."/>
        </authorList>
    </citation>
    <scope>NUCLEOTIDE SEQUENCE [LARGE SCALE GENOMIC DNA]</scope>
    <source>
        <strain evidence="4">ATCC 26659 / Pp 5 / PN500</strain>
    </source>
</reference>
<proteinExistence type="predicted"/>
<feature type="region of interest" description="Disordered" evidence="1">
    <location>
        <begin position="404"/>
        <end position="456"/>
    </location>
</feature>
<evidence type="ECO:0000313" key="3">
    <source>
        <dbReference type="EMBL" id="EFA86729.1"/>
    </source>
</evidence>
<dbReference type="Proteomes" id="UP000001396">
    <property type="component" value="Unassembled WGS sequence"/>
</dbReference>
<gene>
    <name evidence="3" type="ORF">PPL_00534</name>
</gene>
<dbReference type="GeneID" id="31356067"/>
<keyword evidence="2" id="KW-0732">Signal</keyword>
<dbReference type="InterPro" id="IPR053369">
    <property type="entry name" value="SrfA-induced_signal"/>
</dbReference>
<protein>
    <recommendedName>
        <fullName evidence="5">EGF-like domain-containing protein</fullName>
    </recommendedName>
</protein>
<dbReference type="PANTHER" id="PTHR32256">
    <property type="match status" value="1"/>
</dbReference>
<organism evidence="3 4">
    <name type="scientific">Heterostelium pallidum (strain ATCC 26659 / Pp 5 / PN500)</name>
    <name type="common">Cellular slime mold</name>
    <name type="synonym">Polysphondylium pallidum</name>
    <dbReference type="NCBI Taxonomy" id="670386"/>
    <lineage>
        <taxon>Eukaryota</taxon>
        <taxon>Amoebozoa</taxon>
        <taxon>Evosea</taxon>
        <taxon>Eumycetozoa</taxon>
        <taxon>Dictyostelia</taxon>
        <taxon>Acytosteliales</taxon>
        <taxon>Acytosteliaceae</taxon>
        <taxon>Heterostelium</taxon>
    </lineage>
</organism>
<name>D3AWQ6_HETP5</name>
<sequence>MISNIFFSNKNNWSNVLVILLLFLIELSIACSGSKHCGNQINSYCEFSNFNIFPGIGYDNHQDKVFLLGRFNQSSELKYIVSLNGDGSSSLSGVFSVLTDSFSSTHITQEMFYYDEEIKLPVLTAMNRGFYSYGPYFPKNNTFLPYWTTQYYPLAVYFDDIDSSTYLVNNYLQRIVKNITVEMIQFPVVGIRHIQSMKRVDKSCVDCTQIENVLTLPFTTFAFERSSTHFYFGVTIGYFGSPSDQPGLYQLPINGPISKLRKILDNPVQGLVFNSDKSSLFVSTYDNQVFRINQLSGNHQVLSLYTHSSNEGACLCTSRFSGKDCKECFSDNIVMNNGVAACVFKSPDQYKPCFADSQCGNLSMSYCEGFCKCKNGFEGVDCSVCTGTITWDYSVPKCTPKKIDPPVDTNTQTSPSQPSNSTAIPTSPVVPSNSTTSDLNTNNNLTNSSQPPTSTQ</sequence>
<dbReference type="PANTHER" id="PTHR32256:SF7">
    <property type="entry name" value="EGF-LIKE DOMAIN-CONTAINING PROTEIN"/>
    <property type="match status" value="1"/>
</dbReference>
<dbReference type="EMBL" id="ADBJ01000002">
    <property type="protein sequence ID" value="EFA86729.1"/>
    <property type="molecule type" value="Genomic_DNA"/>
</dbReference>
<dbReference type="InParanoid" id="D3AWQ6"/>
<dbReference type="AlphaFoldDB" id="D3AWQ6"/>
<feature type="signal peptide" evidence="2">
    <location>
        <begin position="1"/>
        <end position="30"/>
    </location>
</feature>